<dbReference type="Proteomes" id="UP001465976">
    <property type="component" value="Unassembled WGS sequence"/>
</dbReference>
<dbReference type="EMBL" id="JBAHYK010000077">
    <property type="protein sequence ID" value="KAL0578947.1"/>
    <property type="molecule type" value="Genomic_DNA"/>
</dbReference>
<feature type="region of interest" description="Disordered" evidence="1">
    <location>
        <begin position="219"/>
        <end position="271"/>
    </location>
</feature>
<accession>A0ABR3FU14</accession>
<gene>
    <name evidence="2" type="ORF">V5O48_003038</name>
</gene>
<keyword evidence="3" id="KW-1185">Reference proteome</keyword>
<comment type="caution">
    <text evidence="2">The sequence shown here is derived from an EMBL/GenBank/DDBJ whole genome shotgun (WGS) entry which is preliminary data.</text>
</comment>
<evidence type="ECO:0000313" key="2">
    <source>
        <dbReference type="EMBL" id="KAL0578947.1"/>
    </source>
</evidence>
<feature type="region of interest" description="Disordered" evidence="1">
    <location>
        <begin position="136"/>
        <end position="157"/>
    </location>
</feature>
<sequence>MSGRFTNPHLRPVSSKHVSRHEFFSEDEEDSDLEDTRCENQDRLELLNQLKERLQASLQFEVAVFEGAQTEDGTKHRKKRRKLAAQEAGSVGEPLRALQLDVVQYHHGIDELLLLLAALKLVSTLEAIPISLQPGPPKPPKCYREPDYEDDAANSEQRRQRAQYAAVDLDWIVRESSIPHLPFPTSTPKLSFATVKTPCSGDIGPVAVFERLQPLRRTRPPVARSELEHHPYKEGALPLDETGGVDTGPERERKNSGIPRIQIEPQDIEDR</sequence>
<protein>
    <submittedName>
        <fullName evidence="2">Uncharacterized protein</fullName>
    </submittedName>
</protein>
<name>A0ABR3FU14_9AGAR</name>
<organism evidence="2 3">
    <name type="scientific">Marasmius crinis-equi</name>
    <dbReference type="NCBI Taxonomy" id="585013"/>
    <lineage>
        <taxon>Eukaryota</taxon>
        <taxon>Fungi</taxon>
        <taxon>Dikarya</taxon>
        <taxon>Basidiomycota</taxon>
        <taxon>Agaricomycotina</taxon>
        <taxon>Agaricomycetes</taxon>
        <taxon>Agaricomycetidae</taxon>
        <taxon>Agaricales</taxon>
        <taxon>Marasmiineae</taxon>
        <taxon>Marasmiaceae</taxon>
        <taxon>Marasmius</taxon>
    </lineage>
</organism>
<feature type="region of interest" description="Disordered" evidence="1">
    <location>
        <begin position="1"/>
        <end position="36"/>
    </location>
</feature>
<proteinExistence type="predicted"/>
<evidence type="ECO:0000256" key="1">
    <source>
        <dbReference type="SAM" id="MobiDB-lite"/>
    </source>
</evidence>
<evidence type="ECO:0000313" key="3">
    <source>
        <dbReference type="Proteomes" id="UP001465976"/>
    </source>
</evidence>
<reference evidence="2 3" key="1">
    <citation type="submission" date="2024-02" db="EMBL/GenBank/DDBJ databases">
        <title>A draft genome for the cacao thread blight pathogen Marasmius crinis-equi.</title>
        <authorList>
            <person name="Cohen S.P."/>
            <person name="Baruah I.K."/>
            <person name="Amoako-Attah I."/>
            <person name="Bukari Y."/>
            <person name="Meinhardt L.W."/>
            <person name="Bailey B.A."/>
        </authorList>
    </citation>
    <scope>NUCLEOTIDE SEQUENCE [LARGE SCALE GENOMIC DNA]</scope>
    <source>
        <strain evidence="2 3">GH-76</strain>
    </source>
</reference>